<accession>A0A7J7LBJ8</accession>
<sequence>MSLARSYQEFLKLKLGETREGTMLSWGMWCWMILTTRSHISVDYLTCKSGKTAMQDIGNFRRCKTKVV</sequence>
<dbReference type="AlphaFoldDB" id="A0A7J7LBJ8"/>
<comment type="caution">
    <text evidence="1">The sequence shown here is derived from an EMBL/GenBank/DDBJ whole genome shotgun (WGS) entry which is preliminary data.</text>
</comment>
<organism evidence="1 2">
    <name type="scientific">Kingdonia uniflora</name>
    <dbReference type="NCBI Taxonomy" id="39325"/>
    <lineage>
        <taxon>Eukaryota</taxon>
        <taxon>Viridiplantae</taxon>
        <taxon>Streptophyta</taxon>
        <taxon>Embryophyta</taxon>
        <taxon>Tracheophyta</taxon>
        <taxon>Spermatophyta</taxon>
        <taxon>Magnoliopsida</taxon>
        <taxon>Ranunculales</taxon>
        <taxon>Circaeasteraceae</taxon>
        <taxon>Kingdonia</taxon>
    </lineage>
</organism>
<dbReference type="Proteomes" id="UP000541444">
    <property type="component" value="Unassembled WGS sequence"/>
</dbReference>
<evidence type="ECO:0000313" key="2">
    <source>
        <dbReference type="Proteomes" id="UP000541444"/>
    </source>
</evidence>
<proteinExistence type="predicted"/>
<protein>
    <submittedName>
        <fullName evidence="1">Uncharacterized protein</fullName>
    </submittedName>
</protein>
<reference evidence="1 2" key="1">
    <citation type="journal article" date="2020" name="IScience">
        <title>Genome Sequencing of the Endangered Kingdonia uniflora (Circaeasteraceae, Ranunculales) Reveals Potential Mechanisms of Evolutionary Specialization.</title>
        <authorList>
            <person name="Sun Y."/>
            <person name="Deng T."/>
            <person name="Zhang A."/>
            <person name="Moore M.J."/>
            <person name="Landis J.B."/>
            <person name="Lin N."/>
            <person name="Zhang H."/>
            <person name="Zhang X."/>
            <person name="Huang J."/>
            <person name="Zhang X."/>
            <person name="Sun H."/>
            <person name="Wang H."/>
        </authorList>
    </citation>
    <scope>NUCLEOTIDE SEQUENCE [LARGE SCALE GENOMIC DNA]</scope>
    <source>
        <strain evidence="1">TB1705</strain>
        <tissue evidence="1">Leaf</tissue>
    </source>
</reference>
<keyword evidence="2" id="KW-1185">Reference proteome</keyword>
<evidence type="ECO:0000313" key="1">
    <source>
        <dbReference type="EMBL" id="KAF6139958.1"/>
    </source>
</evidence>
<dbReference type="EMBL" id="JACGCM010002426">
    <property type="protein sequence ID" value="KAF6139958.1"/>
    <property type="molecule type" value="Genomic_DNA"/>
</dbReference>
<name>A0A7J7LBJ8_9MAGN</name>
<gene>
    <name evidence="1" type="ORF">GIB67_023054</name>
</gene>